<organism evidence="2 3">
    <name type="scientific">Nitzschia inconspicua</name>
    <dbReference type="NCBI Taxonomy" id="303405"/>
    <lineage>
        <taxon>Eukaryota</taxon>
        <taxon>Sar</taxon>
        <taxon>Stramenopiles</taxon>
        <taxon>Ochrophyta</taxon>
        <taxon>Bacillariophyta</taxon>
        <taxon>Bacillariophyceae</taxon>
        <taxon>Bacillariophycidae</taxon>
        <taxon>Bacillariales</taxon>
        <taxon>Bacillariaceae</taxon>
        <taxon>Nitzschia</taxon>
    </lineage>
</organism>
<sequence length="493" mass="54971">METLLDQADALIKAADPDDGPERPSFDIPESLLPLTMPNGDVLEIRENPSKGRGWCAKQPIPAGTVLFVAKPIAMALDMEYVGPDQNNDEDVDEEFMEEYENQEEQGSTVNELLVLEVLQSIFSNPSIWTEQVSLLYPRDSVDIEASPVWISRDDSIFGQYEALIEQLETVPALQGKSKEISQRLPLIIRYNVLSIETCPELLSHPGPNGHAPLSGVGLYHWPSFFNHDGRPNVSRYAVGDIMWFVTNQDIAGGSELCISYLEHDILCESPQRRNLMLRMDFKEDEGVFLKGGALPGPSAESDGPDAPVVDDDVQNELMGMNTFERLEAIDQLIQQAAGEALPEGEGVDLEGNEDDMEAHGEAWFQCDLQNLRILKAITLEAMGFSDKALSIWEECVRFTETQMPPNDETSIVMRVQAALCSLHLKQETVARQHASVALQRHHLIFGGGVGRFRRRYRQEFLLNLRPADSTTTASGVNGGVSMEEFLWPHVDY</sequence>
<dbReference type="EMBL" id="JAGRRH010000015">
    <property type="protein sequence ID" value="KAG7356091.1"/>
    <property type="molecule type" value="Genomic_DNA"/>
</dbReference>
<protein>
    <submittedName>
        <fullName evidence="2">SET methyltransferase domain containing protein</fullName>
    </submittedName>
</protein>
<dbReference type="GO" id="GO:0008168">
    <property type="term" value="F:methyltransferase activity"/>
    <property type="evidence" value="ECO:0007669"/>
    <property type="project" value="UniProtKB-KW"/>
</dbReference>
<keyword evidence="2" id="KW-0808">Transferase</keyword>
<evidence type="ECO:0000259" key="1">
    <source>
        <dbReference type="PROSITE" id="PS50280"/>
    </source>
</evidence>
<evidence type="ECO:0000313" key="3">
    <source>
        <dbReference type="Proteomes" id="UP000693970"/>
    </source>
</evidence>
<reference evidence="2" key="2">
    <citation type="submission" date="2021-04" db="EMBL/GenBank/DDBJ databases">
        <authorList>
            <person name="Podell S."/>
        </authorList>
    </citation>
    <scope>NUCLEOTIDE SEQUENCE</scope>
    <source>
        <strain evidence="2">Hildebrandi</strain>
    </source>
</reference>
<dbReference type="Pfam" id="PF00856">
    <property type="entry name" value="SET"/>
    <property type="match status" value="1"/>
</dbReference>
<dbReference type="InterPro" id="IPR053209">
    <property type="entry name" value="Gramillin-biosynth_MTr"/>
</dbReference>
<gene>
    <name evidence="2" type="ORF">IV203_000777</name>
</gene>
<dbReference type="PANTHER" id="PTHR47643:SF2">
    <property type="entry name" value="TPR DOMAIN PROTEIN (AFU_ORTHOLOGUE AFUA_5G12710)"/>
    <property type="match status" value="1"/>
</dbReference>
<dbReference type="GO" id="GO:0032259">
    <property type="term" value="P:methylation"/>
    <property type="evidence" value="ECO:0007669"/>
    <property type="project" value="UniProtKB-KW"/>
</dbReference>
<comment type="caution">
    <text evidence="2">The sequence shown here is derived from an EMBL/GenBank/DDBJ whole genome shotgun (WGS) entry which is preliminary data.</text>
</comment>
<dbReference type="InterPro" id="IPR001214">
    <property type="entry name" value="SET_dom"/>
</dbReference>
<accession>A0A9K3L7C0</accession>
<dbReference type="OrthoDB" id="1028014at2759"/>
<proteinExistence type="predicted"/>
<dbReference type="PROSITE" id="PS50280">
    <property type="entry name" value="SET"/>
    <property type="match status" value="1"/>
</dbReference>
<evidence type="ECO:0000313" key="2">
    <source>
        <dbReference type="EMBL" id="KAG7356091.1"/>
    </source>
</evidence>
<keyword evidence="2" id="KW-0489">Methyltransferase</keyword>
<name>A0A9K3L7C0_9STRA</name>
<reference evidence="2" key="1">
    <citation type="journal article" date="2021" name="Sci. Rep.">
        <title>Diploid genomic architecture of Nitzschia inconspicua, an elite biomass production diatom.</title>
        <authorList>
            <person name="Oliver A."/>
            <person name="Podell S."/>
            <person name="Pinowska A."/>
            <person name="Traller J.C."/>
            <person name="Smith S.R."/>
            <person name="McClure R."/>
            <person name="Beliaev A."/>
            <person name="Bohutskyi P."/>
            <person name="Hill E.A."/>
            <person name="Rabines A."/>
            <person name="Zheng H."/>
            <person name="Allen L.Z."/>
            <person name="Kuo A."/>
            <person name="Grigoriev I.V."/>
            <person name="Allen A.E."/>
            <person name="Hazlebeck D."/>
            <person name="Allen E.E."/>
        </authorList>
    </citation>
    <scope>NUCLEOTIDE SEQUENCE</scope>
    <source>
        <strain evidence="2">Hildebrandi</strain>
    </source>
</reference>
<feature type="domain" description="SET" evidence="1">
    <location>
        <begin position="41"/>
        <end position="262"/>
    </location>
</feature>
<dbReference type="AlphaFoldDB" id="A0A9K3L7C0"/>
<keyword evidence="3" id="KW-1185">Reference proteome</keyword>
<dbReference type="PANTHER" id="PTHR47643">
    <property type="entry name" value="TPR DOMAIN PROTEIN (AFU_ORTHOLOGUE AFUA_5G12710)"/>
    <property type="match status" value="1"/>
</dbReference>
<dbReference type="Proteomes" id="UP000693970">
    <property type="component" value="Unassembled WGS sequence"/>
</dbReference>